<dbReference type="GO" id="GO:0003677">
    <property type="term" value="F:DNA binding"/>
    <property type="evidence" value="ECO:0007669"/>
    <property type="project" value="UniProtKB-KW"/>
</dbReference>
<gene>
    <name evidence="6" type="ORF">GT360_16045</name>
</gene>
<evidence type="ECO:0000256" key="2">
    <source>
        <dbReference type="ARBA" id="ARBA00023015"/>
    </source>
</evidence>
<dbReference type="Pfam" id="PF00126">
    <property type="entry name" value="HTH_1"/>
    <property type="match status" value="1"/>
</dbReference>
<evidence type="ECO:0000256" key="3">
    <source>
        <dbReference type="ARBA" id="ARBA00023125"/>
    </source>
</evidence>
<organism evidence="6 7">
    <name type="scientific">Vibrio astriarenae</name>
    <dbReference type="NCBI Taxonomy" id="1481923"/>
    <lineage>
        <taxon>Bacteria</taxon>
        <taxon>Pseudomonadati</taxon>
        <taxon>Pseudomonadota</taxon>
        <taxon>Gammaproteobacteria</taxon>
        <taxon>Vibrionales</taxon>
        <taxon>Vibrionaceae</taxon>
        <taxon>Vibrio</taxon>
    </lineage>
</organism>
<dbReference type="InterPro" id="IPR050389">
    <property type="entry name" value="LysR-type_TF"/>
</dbReference>
<dbReference type="SUPFAM" id="SSF46785">
    <property type="entry name" value="Winged helix' DNA-binding domain"/>
    <property type="match status" value="1"/>
</dbReference>
<dbReference type="SUPFAM" id="SSF53850">
    <property type="entry name" value="Periplasmic binding protein-like II"/>
    <property type="match status" value="1"/>
</dbReference>
<keyword evidence="4" id="KW-0804">Transcription</keyword>
<dbReference type="PANTHER" id="PTHR30118">
    <property type="entry name" value="HTH-TYPE TRANSCRIPTIONAL REGULATOR LEUO-RELATED"/>
    <property type="match status" value="1"/>
</dbReference>
<comment type="similarity">
    <text evidence="1">Belongs to the LysR transcriptional regulatory family.</text>
</comment>
<dbReference type="InterPro" id="IPR036388">
    <property type="entry name" value="WH-like_DNA-bd_sf"/>
</dbReference>
<dbReference type="Pfam" id="PF03466">
    <property type="entry name" value="LysR_substrate"/>
    <property type="match status" value="1"/>
</dbReference>
<dbReference type="KEGG" id="vas:GT360_16045"/>
<keyword evidence="2" id="KW-0805">Transcription regulation</keyword>
<dbReference type="Gene3D" id="3.40.190.10">
    <property type="entry name" value="Periplasmic binding protein-like II"/>
    <property type="match status" value="2"/>
</dbReference>
<sequence>MTKDLNLLRLLVVLSEEKQTTTAARRLHVSQPTISVMLRKLRDQFNDPLFVRDKNKLEPTVRCQQILQGLPSILDSIDALYLDEETWDISQVSGEVTLIFSPPLMSTIAAPLVQLLSSKAPNATVDCYHWGFDALRDIELKNKCWGFSALPMDTNKNIMQKDIGNDEFVVVMRKDHPINGNSLNEVLDYPLCVNLVYGDSGSSRSEQIFRKMHRDKKVGVRTSDVMVMLHLVEQSDYLGIVSKHLLPKLDERFRYVDLPIELPEEAHYRPLALFSHQRNRHDPLTQWLHERASTLLS</sequence>
<dbReference type="EMBL" id="CP047476">
    <property type="protein sequence ID" value="QIA65074.1"/>
    <property type="molecule type" value="Genomic_DNA"/>
</dbReference>
<dbReference type="PANTHER" id="PTHR30118:SF11">
    <property type="entry name" value="HTH-TYPE TRANSCRIPTIONAL REGULATOR YIDZ"/>
    <property type="match status" value="1"/>
</dbReference>
<evidence type="ECO:0000259" key="5">
    <source>
        <dbReference type="PROSITE" id="PS50931"/>
    </source>
</evidence>
<dbReference type="GO" id="GO:0003700">
    <property type="term" value="F:DNA-binding transcription factor activity"/>
    <property type="evidence" value="ECO:0007669"/>
    <property type="project" value="InterPro"/>
</dbReference>
<name>A0A7Z2YFD5_9VIBR</name>
<evidence type="ECO:0000256" key="1">
    <source>
        <dbReference type="ARBA" id="ARBA00009437"/>
    </source>
</evidence>
<keyword evidence="3" id="KW-0238">DNA-binding</keyword>
<evidence type="ECO:0000256" key="4">
    <source>
        <dbReference type="ARBA" id="ARBA00023163"/>
    </source>
</evidence>
<proteinExistence type="inferred from homology"/>
<dbReference type="AlphaFoldDB" id="A0A7Z2YFD5"/>
<keyword evidence="7" id="KW-1185">Reference proteome</keyword>
<evidence type="ECO:0000313" key="7">
    <source>
        <dbReference type="Proteomes" id="UP000464262"/>
    </source>
</evidence>
<dbReference type="Gene3D" id="1.10.10.10">
    <property type="entry name" value="Winged helix-like DNA-binding domain superfamily/Winged helix DNA-binding domain"/>
    <property type="match status" value="1"/>
</dbReference>
<dbReference type="PRINTS" id="PR00039">
    <property type="entry name" value="HTHLYSR"/>
</dbReference>
<dbReference type="RefSeq" id="WP_164649973.1">
    <property type="nucleotide sequence ID" value="NZ_CP047476.1"/>
</dbReference>
<reference evidence="6 7" key="1">
    <citation type="submission" date="2020-01" db="EMBL/GenBank/DDBJ databases">
        <title>Whole genome and functional gene identification of agarase of Vibrio HN897.</title>
        <authorList>
            <person name="Liu Y."/>
            <person name="Zhao Z."/>
        </authorList>
    </citation>
    <scope>NUCLEOTIDE SEQUENCE [LARGE SCALE GENOMIC DNA]</scope>
    <source>
        <strain evidence="6 7">HN897</strain>
    </source>
</reference>
<dbReference type="InterPro" id="IPR000847">
    <property type="entry name" value="LysR_HTH_N"/>
</dbReference>
<accession>A0A7Z2YFD5</accession>
<dbReference type="InterPro" id="IPR036390">
    <property type="entry name" value="WH_DNA-bd_sf"/>
</dbReference>
<dbReference type="PROSITE" id="PS50931">
    <property type="entry name" value="HTH_LYSR"/>
    <property type="match status" value="1"/>
</dbReference>
<dbReference type="InterPro" id="IPR005119">
    <property type="entry name" value="LysR_subst-bd"/>
</dbReference>
<protein>
    <submittedName>
        <fullName evidence="6">LysR family transcriptional regulator</fullName>
    </submittedName>
</protein>
<evidence type="ECO:0000313" key="6">
    <source>
        <dbReference type="EMBL" id="QIA65074.1"/>
    </source>
</evidence>
<feature type="domain" description="HTH lysR-type" evidence="5">
    <location>
        <begin position="1"/>
        <end position="60"/>
    </location>
</feature>
<dbReference type="Proteomes" id="UP000464262">
    <property type="component" value="Chromosome 2"/>
</dbReference>